<name>E1QHT7_DESB2</name>
<evidence type="ECO:0000313" key="2">
    <source>
        <dbReference type="Proteomes" id="UP000009047"/>
    </source>
</evidence>
<evidence type="ECO:0000313" key="1">
    <source>
        <dbReference type="EMBL" id="ADK85130.1"/>
    </source>
</evidence>
<dbReference type="RefSeq" id="WP_013258582.1">
    <property type="nucleotide sequence ID" value="NC_014365.1"/>
</dbReference>
<dbReference type="Proteomes" id="UP000009047">
    <property type="component" value="Chromosome"/>
</dbReference>
<organism evidence="1 2">
    <name type="scientific">Desulfarculus baarsii (strain ATCC 33931 / DSM 2075 / LMG 7858 / VKM B-1802 / 2st14)</name>
    <dbReference type="NCBI Taxonomy" id="644282"/>
    <lineage>
        <taxon>Bacteria</taxon>
        <taxon>Pseudomonadati</taxon>
        <taxon>Thermodesulfobacteriota</taxon>
        <taxon>Desulfarculia</taxon>
        <taxon>Desulfarculales</taxon>
        <taxon>Desulfarculaceae</taxon>
        <taxon>Desulfarculus</taxon>
    </lineage>
</organism>
<accession>E1QHT7</accession>
<reference evidence="1 2" key="1">
    <citation type="journal article" date="2010" name="Stand. Genomic Sci.">
        <title>Complete genome sequence of Desulfarculus baarsii type strain (2st14).</title>
        <authorList>
            <person name="Sun H."/>
            <person name="Spring S."/>
            <person name="Lapidus A."/>
            <person name="Davenport K."/>
            <person name="Del Rio T.G."/>
            <person name="Tice H."/>
            <person name="Nolan M."/>
            <person name="Copeland A."/>
            <person name="Cheng J.F."/>
            <person name="Lucas S."/>
            <person name="Tapia R."/>
            <person name="Goodwin L."/>
            <person name="Pitluck S."/>
            <person name="Ivanova N."/>
            <person name="Pagani I."/>
            <person name="Mavromatis K."/>
            <person name="Ovchinnikova G."/>
            <person name="Pati A."/>
            <person name="Chen A."/>
            <person name="Palaniappan K."/>
            <person name="Hauser L."/>
            <person name="Chang Y.J."/>
            <person name="Jeffries C.D."/>
            <person name="Detter J.C."/>
            <person name="Han C."/>
            <person name="Rohde M."/>
            <person name="Brambilla E."/>
            <person name="Goker M."/>
            <person name="Woyke T."/>
            <person name="Bristow J."/>
            <person name="Eisen J.A."/>
            <person name="Markowitz V."/>
            <person name="Hugenholtz P."/>
            <person name="Kyrpides N.C."/>
            <person name="Klenk H.P."/>
            <person name="Land M."/>
        </authorList>
    </citation>
    <scope>NUCLEOTIDE SEQUENCE [LARGE SCALE GENOMIC DNA]</scope>
    <source>
        <strain evidence="2">ATCC 33931 / DSM 2075 / LMG 7858 / VKM B-1802 / 2st14</strain>
    </source>
</reference>
<dbReference type="InterPro" id="IPR057148">
    <property type="entry name" value="DUF7826"/>
</dbReference>
<sequence>MANVFLQAPPPDHLEDEALMIETAGEMPEVALAESLHHLGALPPDQLRALRAATARAYLKLIVRDLDYASVGQGLFRGLERALANLQRLTTFLASINEQLSPDDMHFLNSMLEDYLAREAAALAAGRPYASARPEVVEALARALGLERGRIVRALAAMAALPAPDCRALAALARLERAGGARKRRHQGPEDLTIGVEDDQGQTLAQVVLTLIGPSGAEDPELRRRAEDVWRCLALPVVD</sequence>
<gene>
    <name evidence="1" type="ordered locus">Deba_1763</name>
</gene>
<dbReference type="Pfam" id="PF25159">
    <property type="entry name" value="DUF7826"/>
    <property type="match status" value="1"/>
</dbReference>
<dbReference type="OrthoDB" id="9855316at2"/>
<dbReference type="eggNOG" id="ENOG50333BJ">
    <property type="taxonomic scope" value="Bacteria"/>
</dbReference>
<dbReference type="EMBL" id="CP002085">
    <property type="protein sequence ID" value="ADK85130.1"/>
    <property type="molecule type" value="Genomic_DNA"/>
</dbReference>
<keyword evidence="2" id="KW-1185">Reference proteome</keyword>
<dbReference type="HOGENOM" id="CLU_1159613_0_0_7"/>
<dbReference type="KEGG" id="dbr:Deba_1763"/>
<protein>
    <submittedName>
        <fullName evidence="1">Uncharacterized protein</fullName>
    </submittedName>
</protein>
<proteinExistence type="predicted"/>
<dbReference type="AlphaFoldDB" id="E1QHT7"/>